<keyword evidence="2" id="KW-1185">Reference proteome</keyword>
<dbReference type="Gramene" id="TuG1812G0700003826.01.T01">
    <property type="protein sequence ID" value="TuG1812G0700003826.01.T01"/>
    <property type="gene ID" value="TuG1812G0700003826.01"/>
</dbReference>
<reference evidence="1" key="2">
    <citation type="submission" date="2018-03" db="EMBL/GenBank/DDBJ databases">
        <title>The Triticum urartu genome reveals the dynamic nature of wheat genome evolution.</title>
        <authorList>
            <person name="Ling H."/>
            <person name="Ma B."/>
            <person name="Shi X."/>
            <person name="Liu H."/>
            <person name="Dong L."/>
            <person name="Sun H."/>
            <person name="Cao Y."/>
            <person name="Gao Q."/>
            <person name="Zheng S."/>
            <person name="Li Y."/>
            <person name="Yu Y."/>
            <person name="Du H."/>
            <person name="Qi M."/>
            <person name="Li Y."/>
            <person name="Yu H."/>
            <person name="Cui Y."/>
            <person name="Wang N."/>
            <person name="Chen C."/>
            <person name="Wu H."/>
            <person name="Zhao Y."/>
            <person name="Zhang J."/>
            <person name="Li Y."/>
            <person name="Zhou W."/>
            <person name="Zhang B."/>
            <person name="Hu W."/>
            <person name="Eijk M."/>
            <person name="Tang J."/>
            <person name="Witsenboer H."/>
            <person name="Zhao S."/>
            <person name="Li Z."/>
            <person name="Zhang A."/>
            <person name="Wang D."/>
            <person name="Liang C."/>
        </authorList>
    </citation>
    <scope>NUCLEOTIDE SEQUENCE [LARGE SCALE GENOMIC DNA]</scope>
    <source>
        <strain evidence="1">cv. G1812</strain>
    </source>
</reference>
<dbReference type="PROSITE" id="PS51257">
    <property type="entry name" value="PROKAR_LIPOPROTEIN"/>
    <property type="match status" value="1"/>
</dbReference>
<name>A0A8R7R2T1_TRIUA</name>
<dbReference type="Proteomes" id="UP000015106">
    <property type="component" value="Chromosome 7"/>
</dbReference>
<reference evidence="1" key="3">
    <citation type="submission" date="2022-06" db="UniProtKB">
        <authorList>
            <consortium name="EnsemblPlants"/>
        </authorList>
    </citation>
    <scope>IDENTIFICATION</scope>
</reference>
<protein>
    <submittedName>
        <fullName evidence="1">Uncharacterized protein</fullName>
    </submittedName>
</protein>
<sequence>MGKTCQGPYMAGLISFLDFFCCCSATISCSWKYLAKLACPGRCRLNRMACEIIGAIK</sequence>
<dbReference type="AlphaFoldDB" id="A0A8R7R2T1"/>
<reference evidence="2" key="1">
    <citation type="journal article" date="2013" name="Nature">
        <title>Draft genome of the wheat A-genome progenitor Triticum urartu.</title>
        <authorList>
            <person name="Ling H.Q."/>
            <person name="Zhao S."/>
            <person name="Liu D."/>
            <person name="Wang J."/>
            <person name="Sun H."/>
            <person name="Zhang C."/>
            <person name="Fan H."/>
            <person name="Li D."/>
            <person name="Dong L."/>
            <person name="Tao Y."/>
            <person name="Gao C."/>
            <person name="Wu H."/>
            <person name="Li Y."/>
            <person name="Cui Y."/>
            <person name="Guo X."/>
            <person name="Zheng S."/>
            <person name="Wang B."/>
            <person name="Yu K."/>
            <person name="Liang Q."/>
            <person name="Yang W."/>
            <person name="Lou X."/>
            <person name="Chen J."/>
            <person name="Feng M."/>
            <person name="Jian J."/>
            <person name="Zhang X."/>
            <person name="Luo G."/>
            <person name="Jiang Y."/>
            <person name="Liu J."/>
            <person name="Wang Z."/>
            <person name="Sha Y."/>
            <person name="Zhang B."/>
            <person name="Wu H."/>
            <person name="Tang D."/>
            <person name="Shen Q."/>
            <person name="Xue P."/>
            <person name="Zou S."/>
            <person name="Wang X."/>
            <person name="Liu X."/>
            <person name="Wang F."/>
            <person name="Yang Y."/>
            <person name="An X."/>
            <person name="Dong Z."/>
            <person name="Zhang K."/>
            <person name="Zhang X."/>
            <person name="Luo M.C."/>
            <person name="Dvorak J."/>
            <person name="Tong Y."/>
            <person name="Wang J."/>
            <person name="Yang H."/>
            <person name="Li Z."/>
            <person name="Wang D."/>
            <person name="Zhang A."/>
            <person name="Wang J."/>
        </authorList>
    </citation>
    <scope>NUCLEOTIDE SEQUENCE</scope>
    <source>
        <strain evidence="2">cv. G1812</strain>
    </source>
</reference>
<dbReference type="EnsemblPlants" id="TuG1812G0700003826.01.T01">
    <property type="protein sequence ID" value="TuG1812G0700003826.01.T01"/>
    <property type="gene ID" value="TuG1812G0700003826.01"/>
</dbReference>
<proteinExistence type="predicted"/>
<organism evidence="1 2">
    <name type="scientific">Triticum urartu</name>
    <name type="common">Red wild einkorn</name>
    <name type="synonym">Crithodium urartu</name>
    <dbReference type="NCBI Taxonomy" id="4572"/>
    <lineage>
        <taxon>Eukaryota</taxon>
        <taxon>Viridiplantae</taxon>
        <taxon>Streptophyta</taxon>
        <taxon>Embryophyta</taxon>
        <taxon>Tracheophyta</taxon>
        <taxon>Spermatophyta</taxon>
        <taxon>Magnoliopsida</taxon>
        <taxon>Liliopsida</taxon>
        <taxon>Poales</taxon>
        <taxon>Poaceae</taxon>
        <taxon>BOP clade</taxon>
        <taxon>Pooideae</taxon>
        <taxon>Triticodae</taxon>
        <taxon>Triticeae</taxon>
        <taxon>Triticinae</taxon>
        <taxon>Triticum</taxon>
    </lineage>
</organism>
<evidence type="ECO:0000313" key="2">
    <source>
        <dbReference type="Proteomes" id="UP000015106"/>
    </source>
</evidence>
<accession>A0A8R7R2T1</accession>
<evidence type="ECO:0000313" key="1">
    <source>
        <dbReference type="EnsemblPlants" id="TuG1812G0700003826.01.T01"/>
    </source>
</evidence>